<feature type="transmembrane region" description="Helical" evidence="9">
    <location>
        <begin position="6"/>
        <end position="27"/>
    </location>
</feature>
<comment type="similarity">
    <text evidence="3">Belongs to the wax synthase family.</text>
</comment>
<evidence type="ECO:0000313" key="12">
    <source>
        <dbReference type="Proteomes" id="UP000195402"/>
    </source>
</evidence>
<evidence type="ECO:0000256" key="2">
    <source>
        <dbReference type="ARBA" id="ARBA00005179"/>
    </source>
</evidence>
<feature type="transmembrane region" description="Helical" evidence="9">
    <location>
        <begin position="315"/>
        <end position="336"/>
    </location>
</feature>
<evidence type="ECO:0000256" key="7">
    <source>
        <dbReference type="ARBA" id="ARBA00023136"/>
    </source>
</evidence>
<comment type="caution">
    <text evidence="11">The sequence shown here is derived from an EMBL/GenBank/DDBJ whole genome shotgun (WGS) entry which is preliminary data.</text>
</comment>
<evidence type="ECO:0000256" key="5">
    <source>
        <dbReference type="ARBA" id="ARBA00022692"/>
    </source>
</evidence>
<gene>
    <name evidence="11" type="ORF">BVC80_157g6</name>
</gene>
<dbReference type="OMA" id="TINGRWR"/>
<accession>A0A200RBY7</accession>
<dbReference type="GO" id="GO:0016020">
    <property type="term" value="C:membrane"/>
    <property type="evidence" value="ECO:0007669"/>
    <property type="project" value="UniProtKB-SubCell"/>
</dbReference>
<dbReference type="GO" id="GO:0008374">
    <property type="term" value="F:O-acyltransferase activity"/>
    <property type="evidence" value="ECO:0007669"/>
    <property type="project" value="InterPro"/>
</dbReference>
<feature type="transmembrane region" description="Helical" evidence="9">
    <location>
        <begin position="136"/>
        <end position="153"/>
    </location>
</feature>
<comment type="pathway">
    <text evidence="2">Secondary metabolite biosynthesis.</text>
</comment>
<feature type="transmembrane region" description="Helical" evidence="9">
    <location>
        <begin position="34"/>
        <end position="51"/>
    </location>
</feature>
<dbReference type="Proteomes" id="UP000195402">
    <property type="component" value="Unassembled WGS sequence"/>
</dbReference>
<evidence type="ECO:0000256" key="4">
    <source>
        <dbReference type="ARBA" id="ARBA00022679"/>
    </source>
</evidence>
<keyword evidence="5 9" id="KW-0812">Transmembrane</keyword>
<feature type="transmembrane region" description="Helical" evidence="9">
    <location>
        <begin position="274"/>
        <end position="294"/>
    </location>
</feature>
<keyword evidence="8" id="KW-0012">Acyltransferase</keyword>
<dbReference type="InParanoid" id="A0A200RBY7"/>
<evidence type="ECO:0000313" key="11">
    <source>
        <dbReference type="EMBL" id="OVA20219.1"/>
    </source>
</evidence>
<dbReference type="GO" id="GO:0006629">
    <property type="term" value="P:lipid metabolic process"/>
    <property type="evidence" value="ECO:0007669"/>
    <property type="project" value="InterPro"/>
</dbReference>
<keyword evidence="4" id="KW-0808">Transferase</keyword>
<keyword evidence="12" id="KW-1185">Reference proteome</keyword>
<keyword evidence="6 9" id="KW-1133">Transmembrane helix</keyword>
<name>A0A200RBY7_MACCD</name>
<evidence type="ECO:0000256" key="8">
    <source>
        <dbReference type="ARBA" id="ARBA00023315"/>
    </source>
</evidence>
<organism evidence="11 12">
    <name type="scientific">Macleaya cordata</name>
    <name type="common">Five-seeded plume-poppy</name>
    <name type="synonym">Bocconia cordata</name>
    <dbReference type="NCBI Taxonomy" id="56857"/>
    <lineage>
        <taxon>Eukaryota</taxon>
        <taxon>Viridiplantae</taxon>
        <taxon>Streptophyta</taxon>
        <taxon>Embryophyta</taxon>
        <taxon>Tracheophyta</taxon>
        <taxon>Spermatophyta</taxon>
        <taxon>Magnoliopsida</taxon>
        <taxon>Ranunculales</taxon>
        <taxon>Papaveraceae</taxon>
        <taxon>Papaveroideae</taxon>
        <taxon>Macleaya</taxon>
    </lineage>
</organism>
<dbReference type="EMBL" id="MVGT01000143">
    <property type="protein sequence ID" value="OVA20219.1"/>
    <property type="molecule type" value="Genomic_DNA"/>
</dbReference>
<dbReference type="FunCoup" id="A0A200RBY7">
    <property type="interactions" value="1"/>
</dbReference>
<proteinExistence type="inferred from homology"/>
<sequence>MDGEGEFRSFIKVWITVLASLTYSYFISKNIPKGFIRLLSILPIISIFLYLPLHLSTIHLIGPTGFFISWLANFKLLLFSFDRGPLSSSSSSLRLFIIVACLPVKIFKKPNPSDAKIKQDLSTLCSPSAEPKPKSILYYAIEALFLALLLRVYEYKQHLDPNFILFLYCFHMYFTLEILLAMGAALARFLLGLDLEPQFDDPYLSTSLQDFWGRRWNLMVTSILRSTVYEPIRPFSTRILGRTWGLLLALLATFAVSGLMHELIFFYLSRVRPTWEVMWFFALHGTCLAVEISVKNKVLSTTGRWRLHPLVSGPLTLGFVGVTGSWLFFPCVWTVWHGR</sequence>
<dbReference type="STRING" id="56857.A0A200RBY7"/>
<protein>
    <recommendedName>
        <fullName evidence="10">Wax synthase domain-containing protein</fullName>
    </recommendedName>
</protein>
<dbReference type="AlphaFoldDB" id="A0A200RBY7"/>
<dbReference type="PIRSF" id="PIRSF037006">
    <property type="entry name" value="Wax_synthase"/>
    <property type="match status" value="1"/>
</dbReference>
<dbReference type="OrthoDB" id="1077582at2759"/>
<reference evidence="11 12" key="1">
    <citation type="journal article" date="2017" name="Mol. Plant">
        <title>The Genome of Medicinal Plant Macleaya cordata Provides New Insights into Benzylisoquinoline Alkaloids Metabolism.</title>
        <authorList>
            <person name="Liu X."/>
            <person name="Liu Y."/>
            <person name="Huang P."/>
            <person name="Ma Y."/>
            <person name="Qing Z."/>
            <person name="Tang Q."/>
            <person name="Cao H."/>
            <person name="Cheng P."/>
            <person name="Zheng Y."/>
            <person name="Yuan Z."/>
            <person name="Zhou Y."/>
            <person name="Liu J."/>
            <person name="Tang Z."/>
            <person name="Zhuo Y."/>
            <person name="Zhang Y."/>
            <person name="Yu L."/>
            <person name="Huang J."/>
            <person name="Yang P."/>
            <person name="Peng Q."/>
            <person name="Zhang J."/>
            <person name="Jiang W."/>
            <person name="Zhang Z."/>
            <person name="Lin K."/>
            <person name="Ro D.K."/>
            <person name="Chen X."/>
            <person name="Xiong X."/>
            <person name="Shang Y."/>
            <person name="Huang S."/>
            <person name="Zeng J."/>
        </authorList>
    </citation>
    <scope>NUCLEOTIDE SEQUENCE [LARGE SCALE GENOMIC DNA]</scope>
    <source>
        <strain evidence="12">cv. BLH2017</strain>
        <tissue evidence="11">Root</tissue>
    </source>
</reference>
<dbReference type="PANTHER" id="PTHR31595">
    <property type="entry name" value="LONG-CHAIN-ALCOHOL O-FATTY-ACYLTRANSFERASE 3-RELATED"/>
    <property type="match status" value="1"/>
</dbReference>
<dbReference type="PANTHER" id="PTHR31595:SF57">
    <property type="entry name" value="OS04G0481900 PROTEIN"/>
    <property type="match status" value="1"/>
</dbReference>
<feature type="transmembrane region" description="Helical" evidence="9">
    <location>
        <begin position="165"/>
        <end position="191"/>
    </location>
</feature>
<comment type="subcellular location">
    <subcellularLocation>
        <location evidence="1">Membrane</location>
        <topology evidence="1">Multi-pass membrane protein</topology>
    </subcellularLocation>
</comment>
<keyword evidence="7 9" id="KW-0472">Membrane</keyword>
<evidence type="ECO:0000256" key="3">
    <source>
        <dbReference type="ARBA" id="ARBA00007282"/>
    </source>
</evidence>
<feature type="transmembrane region" description="Helical" evidence="9">
    <location>
        <begin position="244"/>
        <end position="268"/>
    </location>
</feature>
<feature type="domain" description="Wax synthase" evidence="10">
    <location>
        <begin position="196"/>
        <end position="282"/>
    </location>
</feature>
<dbReference type="Pfam" id="PF13813">
    <property type="entry name" value="MBOAT_2"/>
    <property type="match status" value="1"/>
</dbReference>
<evidence type="ECO:0000256" key="6">
    <source>
        <dbReference type="ARBA" id="ARBA00022989"/>
    </source>
</evidence>
<evidence type="ECO:0000256" key="9">
    <source>
        <dbReference type="SAM" id="Phobius"/>
    </source>
</evidence>
<evidence type="ECO:0000259" key="10">
    <source>
        <dbReference type="Pfam" id="PF13813"/>
    </source>
</evidence>
<dbReference type="InterPro" id="IPR017088">
    <property type="entry name" value="Wax_synthase_Magnoliopsida"/>
</dbReference>
<dbReference type="InterPro" id="IPR032805">
    <property type="entry name" value="Wax_synthase_dom"/>
</dbReference>
<dbReference type="InterPro" id="IPR044851">
    <property type="entry name" value="Wax_synthase"/>
</dbReference>
<evidence type="ECO:0000256" key="1">
    <source>
        <dbReference type="ARBA" id="ARBA00004141"/>
    </source>
</evidence>